<feature type="transmembrane region" description="Helical" evidence="6">
    <location>
        <begin position="79"/>
        <end position="100"/>
    </location>
</feature>
<evidence type="ECO:0000259" key="7">
    <source>
        <dbReference type="Pfam" id="PF15982"/>
    </source>
</evidence>
<feature type="domain" description="Transmembrane protein 135 N-terminal" evidence="7">
    <location>
        <begin position="20"/>
        <end position="152"/>
    </location>
</feature>
<evidence type="ECO:0000313" key="8">
    <source>
        <dbReference type="EnsemblMetazoa" id="tetur05g09250.1"/>
    </source>
</evidence>
<feature type="transmembrane region" description="Helical" evidence="6">
    <location>
        <begin position="107"/>
        <end position="127"/>
    </location>
</feature>
<dbReference type="GO" id="GO:0012505">
    <property type="term" value="C:endomembrane system"/>
    <property type="evidence" value="ECO:0007669"/>
    <property type="project" value="UniProtKB-SubCell"/>
</dbReference>
<sequence length="485" mass="54891">MPSVWSKLVDKLLMTQWSFPYNCYEIGHAWEPSCSASAVDLTLDVTEKALGMYSALYFANFAFQRRYNFKMLTSTLTSITRSSAFLGFNCLAMFTLVCVLRKVSGKFYFSLFAAIPAFFGSYLAIYIEHPGRRKALAFYCANIASECIYRVALRHSYVRPLPKGEVVLFTASISMLLYIASRYGLRRDPIGMALKLILGKTEQRTVKIITISLIITTELNHRLEVLQETTYESNSSLVKHEVGQQNSFSPLVLMKRLSTWIMSGKHATCGHSSSCLFYSLKGFASSFLSLWFGQAALVTGLKISSIRNDPSLILRALTNRKKLELCLFASLFTGIYRSSRCSLRWFTGTNEPWHSAVAGALSGPAMAYYPSSMIAINMTWKCLEWALQQVCSMPYVPSYDTLIPFLYAVSVNIIFVTLVLEPSCLRPSYIQFIDTVTHHKLHQVNRGLLKLFGTDAHIGYEDFFPDLVPEWCSNKFIESVFVWML</sequence>
<dbReference type="InterPro" id="IPR026749">
    <property type="entry name" value="Tmem135"/>
</dbReference>
<keyword evidence="5 6" id="KW-0472">Membrane</keyword>
<keyword evidence="9" id="KW-1185">Reference proteome</keyword>
<dbReference type="EMBL" id="CAEY01001593">
    <property type="status" value="NOT_ANNOTATED_CDS"/>
    <property type="molecule type" value="Genomic_DNA"/>
</dbReference>
<organism evidence="8 9">
    <name type="scientific">Tetranychus urticae</name>
    <name type="common">Two-spotted spider mite</name>
    <dbReference type="NCBI Taxonomy" id="32264"/>
    <lineage>
        <taxon>Eukaryota</taxon>
        <taxon>Metazoa</taxon>
        <taxon>Ecdysozoa</taxon>
        <taxon>Arthropoda</taxon>
        <taxon>Chelicerata</taxon>
        <taxon>Arachnida</taxon>
        <taxon>Acari</taxon>
        <taxon>Acariformes</taxon>
        <taxon>Trombidiformes</taxon>
        <taxon>Prostigmata</taxon>
        <taxon>Eleutherengona</taxon>
        <taxon>Raphignathae</taxon>
        <taxon>Tetranychoidea</taxon>
        <taxon>Tetranychidae</taxon>
        <taxon>Tetranychus</taxon>
    </lineage>
</organism>
<dbReference type="Pfam" id="PF15982">
    <property type="entry name" value="TMEM135_C_rich"/>
    <property type="match status" value="1"/>
</dbReference>
<keyword evidence="4 6" id="KW-1133">Transmembrane helix</keyword>
<name>T1K6B1_TETUR</name>
<reference evidence="8" key="2">
    <citation type="submission" date="2015-06" db="UniProtKB">
        <authorList>
            <consortium name="EnsemblMetazoa"/>
        </authorList>
    </citation>
    <scope>IDENTIFICATION</scope>
</reference>
<dbReference type="AlphaFoldDB" id="T1K6B1"/>
<evidence type="ECO:0000256" key="5">
    <source>
        <dbReference type="ARBA" id="ARBA00023136"/>
    </source>
</evidence>
<accession>T1K6B1</accession>
<dbReference type="PANTHER" id="PTHR12459:SF15">
    <property type="entry name" value="TRANSMEMBRANE PROTEIN 135"/>
    <property type="match status" value="1"/>
</dbReference>
<dbReference type="Proteomes" id="UP000015104">
    <property type="component" value="Unassembled WGS sequence"/>
</dbReference>
<evidence type="ECO:0000256" key="2">
    <source>
        <dbReference type="ARBA" id="ARBA00008924"/>
    </source>
</evidence>
<dbReference type="PANTHER" id="PTHR12459">
    <property type="entry name" value="TRANSMEMBRANE PROTEIN 135-RELATED"/>
    <property type="match status" value="1"/>
</dbReference>
<dbReference type="HOGENOM" id="CLU_046474_0_0_1"/>
<evidence type="ECO:0000256" key="1">
    <source>
        <dbReference type="ARBA" id="ARBA00004127"/>
    </source>
</evidence>
<comment type="similarity">
    <text evidence="2">Belongs to the TMEM135 family.</text>
</comment>
<dbReference type="eggNOG" id="KOG1398">
    <property type="taxonomic scope" value="Eukaryota"/>
</dbReference>
<evidence type="ECO:0000256" key="3">
    <source>
        <dbReference type="ARBA" id="ARBA00022692"/>
    </source>
</evidence>
<protein>
    <recommendedName>
        <fullName evidence="7">Transmembrane protein 135 N-terminal domain-containing protein</fullName>
    </recommendedName>
</protein>
<evidence type="ECO:0000313" key="9">
    <source>
        <dbReference type="Proteomes" id="UP000015104"/>
    </source>
</evidence>
<proteinExistence type="inferred from homology"/>
<keyword evidence="3 6" id="KW-0812">Transmembrane</keyword>
<reference evidence="9" key="1">
    <citation type="submission" date="2011-08" db="EMBL/GenBank/DDBJ databases">
        <authorList>
            <person name="Rombauts S."/>
        </authorList>
    </citation>
    <scope>NUCLEOTIDE SEQUENCE</scope>
    <source>
        <strain evidence="9">London</strain>
    </source>
</reference>
<evidence type="ECO:0000256" key="6">
    <source>
        <dbReference type="SAM" id="Phobius"/>
    </source>
</evidence>
<comment type="subcellular location">
    <subcellularLocation>
        <location evidence="1">Endomembrane system</location>
        <topology evidence="1">Multi-pass membrane protein</topology>
    </subcellularLocation>
</comment>
<evidence type="ECO:0000256" key="4">
    <source>
        <dbReference type="ARBA" id="ARBA00022989"/>
    </source>
</evidence>
<dbReference type="InterPro" id="IPR031926">
    <property type="entry name" value="TMEM135_N"/>
</dbReference>
<dbReference type="EnsemblMetazoa" id="tetur05g09250.1">
    <property type="protein sequence ID" value="tetur05g09250.1"/>
    <property type="gene ID" value="tetur05g09250"/>
</dbReference>